<dbReference type="EMBL" id="JAEUBG010003236">
    <property type="protein sequence ID" value="KAH3683089.1"/>
    <property type="molecule type" value="Genomic_DNA"/>
</dbReference>
<dbReference type="AlphaFoldDB" id="A0A9P8TLG0"/>
<dbReference type="Proteomes" id="UP000774326">
    <property type="component" value="Unassembled WGS sequence"/>
</dbReference>
<accession>A0A9P8TLG0</accession>
<comment type="caution">
    <text evidence="1">The sequence shown here is derived from an EMBL/GenBank/DDBJ whole genome shotgun (WGS) entry which is preliminary data.</text>
</comment>
<gene>
    <name evidence="1" type="ORF">WICPIJ_005940</name>
</gene>
<reference evidence="1" key="1">
    <citation type="journal article" date="2021" name="Open Biol.">
        <title>Shared evolutionary footprints suggest mitochondrial oxidative damage underlies multiple complex I losses in fungi.</title>
        <authorList>
            <person name="Schikora-Tamarit M.A."/>
            <person name="Marcet-Houben M."/>
            <person name="Nosek J."/>
            <person name="Gabaldon T."/>
        </authorList>
    </citation>
    <scope>NUCLEOTIDE SEQUENCE</scope>
    <source>
        <strain evidence="1">CBS2887</strain>
    </source>
</reference>
<evidence type="ECO:0000313" key="1">
    <source>
        <dbReference type="EMBL" id="KAH3683089.1"/>
    </source>
</evidence>
<keyword evidence="2" id="KW-1185">Reference proteome</keyword>
<evidence type="ECO:0000313" key="2">
    <source>
        <dbReference type="Proteomes" id="UP000774326"/>
    </source>
</evidence>
<organism evidence="1 2">
    <name type="scientific">Wickerhamomyces pijperi</name>
    <name type="common">Yeast</name>
    <name type="synonym">Pichia pijperi</name>
    <dbReference type="NCBI Taxonomy" id="599730"/>
    <lineage>
        <taxon>Eukaryota</taxon>
        <taxon>Fungi</taxon>
        <taxon>Dikarya</taxon>
        <taxon>Ascomycota</taxon>
        <taxon>Saccharomycotina</taxon>
        <taxon>Saccharomycetes</taxon>
        <taxon>Phaffomycetales</taxon>
        <taxon>Wickerhamomycetaceae</taxon>
        <taxon>Wickerhamomyces</taxon>
    </lineage>
</organism>
<name>A0A9P8TLG0_WICPI</name>
<reference evidence="1" key="2">
    <citation type="submission" date="2021-01" db="EMBL/GenBank/DDBJ databases">
        <authorList>
            <person name="Schikora-Tamarit M.A."/>
        </authorList>
    </citation>
    <scope>NUCLEOTIDE SEQUENCE</scope>
    <source>
        <strain evidence="1">CBS2887</strain>
    </source>
</reference>
<protein>
    <submittedName>
        <fullName evidence="1">Uncharacterized protein</fullName>
    </submittedName>
</protein>
<sequence length="81" mass="8849">MESASSKMMILYGGHGYFSLSSLEGLETERRAKFLTFSLTMEIPLSSEAFNSKTRDLDSSGPYNSLVKARMVEVLPVPGGP</sequence>
<proteinExistence type="predicted"/>